<evidence type="ECO:0000259" key="1">
    <source>
        <dbReference type="Pfam" id="PF00668"/>
    </source>
</evidence>
<name>A0A7I7JKU6_9MYCO</name>
<keyword evidence="3" id="KW-1185">Reference proteome</keyword>
<dbReference type="NCBIfam" id="TIGR01720">
    <property type="entry name" value="NRPS-para261"/>
    <property type="match status" value="1"/>
</dbReference>
<dbReference type="GO" id="GO:0003824">
    <property type="term" value="F:catalytic activity"/>
    <property type="evidence" value="ECO:0007669"/>
    <property type="project" value="InterPro"/>
</dbReference>
<dbReference type="Pfam" id="PF00668">
    <property type="entry name" value="Condensation"/>
    <property type="match status" value="1"/>
</dbReference>
<reference evidence="2 3" key="1">
    <citation type="journal article" date="2019" name="Emerg. Microbes Infect.">
        <title>Comprehensive subspecies identification of 175 nontuberculous mycobacteria species based on 7547 genomic profiles.</title>
        <authorList>
            <person name="Matsumoto Y."/>
            <person name="Kinjo T."/>
            <person name="Motooka D."/>
            <person name="Nabeya D."/>
            <person name="Jung N."/>
            <person name="Uechi K."/>
            <person name="Horii T."/>
            <person name="Iida T."/>
            <person name="Fujita J."/>
            <person name="Nakamura S."/>
        </authorList>
    </citation>
    <scope>NUCLEOTIDE SEQUENCE [LARGE SCALE GENOMIC DNA]</scope>
    <source>
        <strain evidence="2 3">JCM 6391</strain>
    </source>
</reference>
<dbReference type="KEGG" id="mnm:MNVM_11290"/>
<dbReference type="Gene3D" id="3.30.559.10">
    <property type="entry name" value="Chloramphenicol acetyltransferase-like domain"/>
    <property type="match status" value="1"/>
</dbReference>
<dbReference type="PANTHER" id="PTHR45398:SF1">
    <property type="entry name" value="ENZYME, PUTATIVE (JCVI)-RELATED"/>
    <property type="match status" value="1"/>
</dbReference>
<dbReference type="InterPro" id="IPR010060">
    <property type="entry name" value="NRPS_synth"/>
</dbReference>
<dbReference type="Proteomes" id="UP000466997">
    <property type="component" value="Chromosome"/>
</dbReference>
<dbReference type="AlphaFoldDB" id="A0A7I7JKU6"/>
<gene>
    <name evidence="2" type="ORF">MNVM_11290</name>
</gene>
<evidence type="ECO:0000313" key="2">
    <source>
        <dbReference type="EMBL" id="BBX12048.1"/>
    </source>
</evidence>
<proteinExistence type="predicted"/>
<organism evidence="2 3">
    <name type="scientific">Mycobacterium novum</name>
    <dbReference type="NCBI Taxonomy" id="2492438"/>
    <lineage>
        <taxon>Bacteria</taxon>
        <taxon>Bacillati</taxon>
        <taxon>Actinomycetota</taxon>
        <taxon>Actinomycetes</taxon>
        <taxon>Mycobacteriales</taxon>
        <taxon>Mycobacteriaceae</taxon>
        <taxon>Mycobacterium</taxon>
    </lineage>
</organism>
<protein>
    <recommendedName>
        <fullName evidence="1">Condensation domain-containing protein</fullName>
    </recommendedName>
</protein>
<accession>A0A7I7JKU6</accession>
<dbReference type="InterPro" id="IPR023213">
    <property type="entry name" value="CAT-like_dom_sf"/>
</dbReference>
<feature type="domain" description="Condensation" evidence="1">
    <location>
        <begin position="20"/>
        <end position="324"/>
    </location>
</feature>
<sequence length="456" mass="47746">MAPTPIMEWLRGVGGPVQWFNQTLVMTAPPGVGEADAVVVLQALLDHHAMLRARVVEEAAADGAGGWSLWVPAAGVVDARDCLSSVTECSDEVVAAARSRLDPAAGMMISALWVTAKRQLVVVVHHLVVDGVSWRILLEDLNIAWAQHHGGQPVALPASGTSFARWSGLLADYARTAAVVGQVEAWRGVVAVPPALAAADPQCDTYKTAGRLSVSLDVETTRQVLSVVPAAFHAGVQDILLIAFGLACNEFLADHSGPVGIDVEGHGRHEEIFSDVDLSRTVGWFTTKFPVALSVGAVPWARVIAGDSVLGSAVKDLKEQLRALPDGLTYGLARYVNPDVDLAGCDPVIGFNYLGRLGGGGSFDQLWGVSPDSAAVAVAAGLIPMRLAHTLELNAGTVDTGSGQQLQANWAWAPSVLDGVAVGRLAQLWFEALAGMCDHVRAGGGGLTRLMSPRPG</sequence>
<dbReference type="InterPro" id="IPR001242">
    <property type="entry name" value="Condensation_dom"/>
</dbReference>
<dbReference type="Gene3D" id="3.30.559.30">
    <property type="entry name" value="Nonribosomal peptide synthetase, condensation domain"/>
    <property type="match status" value="1"/>
</dbReference>
<dbReference type="GO" id="GO:0008610">
    <property type="term" value="P:lipid biosynthetic process"/>
    <property type="evidence" value="ECO:0007669"/>
    <property type="project" value="UniProtKB-ARBA"/>
</dbReference>
<evidence type="ECO:0000313" key="3">
    <source>
        <dbReference type="Proteomes" id="UP000466997"/>
    </source>
</evidence>
<dbReference type="PANTHER" id="PTHR45398">
    <property type="match status" value="1"/>
</dbReference>
<dbReference type="EMBL" id="AP022562">
    <property type="protein sequence ID" value="BBX12048.1"/>
    <property type="molecule type" value="Genomic_DNA"/>
</dbReference>
<dbReference type="SUPFAM" id="SSF52777">
    <property type="entry name" value="CoA-dependent acyltransferases"/>
    <property type="match status" value="2"/>
</dbReference>